<evidence type="ECO:0000313" key="3">
    <source>
        <dbReference type="Proteomes" id="UP001569428"/>
    </source>
</evidence>
<comment type="caution">
    <text evidence="2">The sequence shown here is derived from an EMBL/GenBank/DDBJ whole genome shotgun (WGS) entry which is preliminary data.</text>
</comment>
<evidence type="ECO:0000313" key="2">
    <source>
        <dbReference type="EMBL" id="MFA0813643.1"/>
    </source>
</evidence>
<proteinExistence type="predicted"/>
<dbReference type="RefSeq" id="WP_371841457.1">
    <property type="nucleotide sequence ID" value="NZ_JBGMEK010000116.1"/>
</dbReference>
<organism evidence="2 3">
    <name type="scientific">Microbulbifer epialgicus</name>
    <dbReference type="NCBI Taxonomy" id="393907"/>
    <lineage>
        <taxon>Bacteria</taxon>
        <taxon>Pseudomonadati</taxon>
        <taxon>Pseudomonadota</taxon>
        <taxon>Gammaproteobacteria</taxon>
        <taxon>Cellvibrionales</taxon>
        <taxon>Microbulbiferaceae</taxon>
        <taxon>Microbulbifer</taxon>
    </lineage>
</organism>
<dbReference type="PROSITE" id="PS51257">
    <property type="entry name" value="PROKAR_LIPOPROTEIN"/>
    <property type="match status" value="1"/>
</dbReference>
<feature type="chain" id="PRO_5047065905" description="Lipoprotein" evidence="1">
    <location>
        <begin position="20"/>
        <end position="104"/>
    </location>
</feature>
<sequence>MKKLLIALPFVISGCSLVAATSKEVSPGTYAVTAGGNIFSKREDLQSKIDKKAIKLCGPGAYRFIGDAPIEVTSTSTYVNGTWMDVPGHRLTRVVVCQDTEVQG</sequence>
<accession>A0ABV4P6U3</accession>
<keyword evidence="1" id="KW-0732">Signal</keyword>
<keyword evidence="3" id="KW-1185">Reference proteome</keyword>
<reference evidence="2 3" key="1">
    <citation type="submission" date="2024-08" db="EMBL/GenBank/DDBJ databases">
        <authorList>
            <person name="Ishaq N."/>
        </authorList>
    </citation>
    <scope>NUCLEOTIDE SEQUENCE [LARGE SCALE GENOMIC DNA]</scope>
    <source>
        <strain evidence="2 3">DSM 18651</strain>
    </source>
</reference>
<name>A0ABV4P6U3_9GAMM</name>
<feature type="signal peptide" evidence="1">
    <location>
        <begin position="1"/>
        <end position="19"/>
    </location>
</feature>
<dbReference type="EMBL" id="JBGMEK010000116">
    <property type="protein sequence ID" value="MFA0813643.1"/>
    <property type="molecule type" value="Genomic_DNA"/>
</dbReference>
<evidence type="ECO:0008006" key="4">
    <source>
        <dbReference type="Google" id="ProtNLM"/>
    </source>
</evidence>
<dbReference type="Proteomes" id="UP001569428">
    <property type="component" value="Unassembled WGS sequence"/>
</dbReference>
<gene>
    <name evidence="2" type="ORF">ACCI49_22400</name>
</gene>
<protein>
    <recommendedName>
        <fullName evidence="4">Lipoprotein</fullName>
    </recommendedName>
</protein>
<evidence type="ECO:0000256" key="1">
    <source>
        <dbReference type="SAM" id="SignalP"/>
    </source>
</evidence>